<accession>B2W2M1</accession>
<dbReference type="HOGENOM" id="CLU_1540884_0_0_1"/>
<dbReference type="Proteomes" id="UP000001471">
    <property type="component" value="Unassembled WGS sequence"/>
</dbReference>
<dbReference type="Gene3D" id="3.30.40.10">
    <property type="entry name" value="Zinc/RING finger domain, C3HC4 (zinc finger)"/>
    <property type="match status" value="1"/>
</dbReference>
<dbReference type="EMBL" id="DS231617">
    <property type="protein sequence ID" value="EDU46507.1"/>
    <property type="molecule type" value="Genomic_DNA"/>
</dbReference>
<name>B2W2M1_PYRTR</name>
<protein>
    <submittedName>
        <fullName evidence="1">Uncharacterized protein</fullName>
    </submittedName>
</protein>
<dbReference type="AlphaFoldDB" id="B2W2M1"/>
<dbReference type="InParanoid" id="B2W2M1"/>
<sequence>MYTQSEFLATQVIPVTPPADNTNCVICYEEYNTTSHEPVTYAGEDSCGHIFCLFVIPEAPYSDNSDEYGEEDEPWNEEAYLTEIEEMVTIQERMRRYEEITILENRIEIEEMMITQRHLRRIDEQEEAIAVFYPERVQNILRSIFYTGEDTHIRDADDTGAVICSEGSASSNIG</sequence>
<dbReference type="InterPro" id="IPR013083">
    <property type="entry name" value="Znf_RING/FYVE/PHD"/>
</dbReference>
<gene>
    <name evidence="1" type="ORF">PTRG_03669</name>
</gene>
<dbReference type="SUPFAM" id="SSF57850">
    <property type="entry name" value="RING/U-box"/>
    <property type="match status" value="1"/>
</dbReference>
<proteinExistence type="predicted"/>
<evidence type="ECO:0000313" key="1">
    <source>
        <dbReference type="EMBL" id="EDU46507.1"/>
    </source>
</evidence>
<reference evidence="2" key="1">
    <citation type="journal article" date="2013" name="G3 (Bethesda)">
        <title>Comparative genomics of a plant-pathogenic fungus, Pyrenophora tritici-repentis, reveals transduplication and the impact of repeat elements on pathogenicity and population divergence.</title>
        <authorList>
            <person name="Manning V.A."/>
            <person name="Pandelova I."/>
            <person name="Dhillon B."/>
            <person name="Wilhelm L.J."/>
            <person name="Goodwin S.B."/>
            <person name="Berlin A.M."/>
            <person name="Figueroa M."/>
            <person name="Freitag M."/>
            <person name="Hane J.K."/>
            <person name="Henrissat B."/>
            <person name="Holman W.H."/>
            <person name="Kodira C.D."/>
            <person name="Martin J."/>
            <person name="Oliver R.P."/>
            <person name="Robbertse B."/>
            <person name="Schackwitz W."/>
            <person name="Schwartz D.C."/>
            <person name="Spatafora J.W."/>
            <person name="Turgeon B.G."/>
            <person name="Yandava C."/>
            <person name="Young S."/>
            <person name="Zhou S."/>
            <person name="Zeng Q."/>
            <person name="Grigoriev I.V."/>
            <person name="Ma L.-J."/>
            <person name="Ciuffetti L.M."/>
        </authorList>
    </citation>
    <scope>NUCLEOTIDE SEQUENCE [LARGE SCALE GENOMIC DNA]</scope>
    <source>
        <strain evidence="2">Pt-1C-BFP</strain>
    </source>
</reference>
<organism evidence="1 2">
    <name type="scientific">Pyrenophora tritici-repentis (strain Pt-1C-BFP)</name>
    <name type="common">Wheat tan spot fungus</name>
    <name type="synonym">Drechslera tritici-repentis</name>
    <dbReference type="NCBI Taxonomy" id="426418"/>
    <lineage>
        <taxon>Eukaryota</taxon>
        <taxon>Fungi</taxon>
        <taxon>Dikarya</taxon>
        <taxon>Ascomycota</taxon>
        <taxon>Pezizomycotina</taxon>
        <taxon>Dothideomycetes</taxon>
        <taxon>Pleosporomycetidae</taxon>
        <taxon>Pleosporales</taxon>
        <taxon>Pleosporineae</taxon>
        <taxon>Pleosporaceae</taxon>
        <taxon>Pyrenophora</taxon>
    </lineage>
</organism>
<evidence type="ECO:0000313" key="2">
    <source>
        <dbReference type="Proteomes" id="UP000001471"/>
    </source>
</evidence>